<reference key="2">
    <citation type="submission" date="2011-08" db="EMBL/GenBank/DDBJ databases">
        <title>Genome sequence of Naumovozyma castellii.</title>
        <authorList>
            <person name="Gordon J.L."/>
            <person name="Armisen D."/>
            <person name="Proux-Wera E."/>
            <person name="OhEigeartaigh S.S."/>
            <person name="Byrne K.P."/>
            <person name="Wolfe K.H."/>
        </authorList>
    </citation>
    <scope>NUCLEOTIDE SEQUENCE</scope>
    <source>
        <strain>Type strain:CBS 4309</strain>
    </source>
</reference>
<evidence type="ECO:0000256" key="4">
    <source>
        <dbReference type="ARBA" id="ARBA00010441"/>
    </source>
</evidence>
<evidence type="ECO:0000256" key="3">
    <source>
        <dbReference type="ARBA" id="ARBA00005189"/>
    </source>
</evidence>
<dbReference type="KEGG" id="ncs:NCAS_0G02370"/>
<evidence type="ECO:0000256" key="5">
    <source>
        <dbReference type="ARBA" id="ARBA00022516"/>
    </source>
</evidence>
<dbReference type="Pfam" id="PF01066">
    <property type="entry name" value="CDP-OH_P_transf"/>
    <property type="match status" value="1"/>
</dbReference>
<keyword evidence="10" id="KW-0443">Lipid metabolism</keyword>
<dbReference type="InterPro" id="IPR000462">
    <property type="entry name" value="CDP-OH_P_trans"/>
</dbReference>
<proteinExistence type="inferred from homology"/>
<dbReference type="PANTHER" id="PTHR10414">
    <property type="entry name" value="ETHANOLAMINEPHOSPHOTRANSFERASE"/>
    <property type="match status" value="1"/>
</dbReference>
<dbReference type="OMA" id="RYASGVC"/>
<feature type="transmembrane region" description="Helical" evidence="16">
    <location>
        <begin position="219"/>
        <end position="241"/>
    </location>
</feature>
<dbReference type="FunFam" id="1.20.120.1760:FF:000012">
    <property type="entry name" value="sn-1,2-diacylglycerol cholinephosphotransferase"/>
    <property type="match status" value="1"/>
</dbReference>
<name>G0VI89_NAUCA</name>
<dbReference type="HOGENOM" id="CLU_035066_5_2_1"/>
<dbReference type="FunCoup" id="G0VI89">
    <property type="interactions" value="569"/>
</dbReference>
<keyword evidence="5" id="KW-0444">Lipid biosynthesis</keyword>
<keyword evidence="9 16" id="KW-0472">Membrane</keyword>
<evidence type="ECO:0000313" key="17">
    <source>
        <dbReference type="EMBL" id="CCC71124.1"/>
    </source>
</evidence>
<evidence type="ECO:0000256" key="8">
    <source>
        <dbReference type="ARBA" id="ARBA00022989"/>
    </source>
</evidence>
<gene>
    <name evidence="17" type="primary">NCAS0G02370</name>
    <name evidence="17" type="ordered locus">NCAS_0G02370</name>
</gene>
<evidence type="ECO:0000256" key="15">
    <source>
        <dbReference type="RuleBase" id="RU003750"/>
    </source>
</evidence>
<keyword evidence="7 16" id="KW-0812">Transmembrane</keyword>
<dbReference type="GO" id="GO:0005741">
    <property type="term" value="C:mitochondrial outer membrane"/>
    <property type="evidence" value="ECO:0007669"/>
    <property type="project" value="EnsemblFungi"/>
</dbReference>
<dbReference type="GO" id="GO:0005794">
    <property type="term" value="C:Golgi apparatus"/>
    <property type="evidence" value="ECO:0007669"/>
    <property type="project" value="EnsemblFungi"/>
</dbReference>
<sequence>MGYFISQQSLENLKFYKYQSEDHSIVSNYVLKPFWRAFAKIFPTWMAPNVVTLLGLCFIIINVITTLYYDPQLNVETPRWTYYSYSLGLFLYQTFDACDGMHARRTGQSGPLGELFDHCIDSINTTLSLFPFCSTTGMGFTRFFILTQFSVLCNFYLSTWEEYHTHKLYLSEFSGPVEGILSLIITFLLTGIFGPQTIWHSEILALNVSGTHIRVETVHLMYAFSLIGLAFNIITATKNVADYYMEFSKKNEDKEITNGKIREAILGLVPFFGYFITIFSLVFVEPQFITLPFSLSIGLTMAFVVGRIILAHLTRQPFPIINYPMLIPVIQLTLYYITVHIFGHNSDDVVRNLVWFGFGLSLGIHAMFTNEIIYEFTNYLDVYALSIKHPKQI</sequence>
<comment type="subcellular location">
    <subcellularLocation>
        <location evidence="2">Endomembrane system</location>
        <topology evidence="2">Multi-pass membrane protein</topology>
    </subcellularLocation>
</comment>
<comment type="similarity">
    <text evidence="4 15">Belongs to the CDP-alcohol phosphatidyltransferase class-I family.</text>
</comment>
<evidence type="ECO:0000256" key="12">
    <source>
        <dbReference type="ARBA" id="ARBA00037890"/>
    </source>
</evidence>
<dbReference type="Gene3D" id="1.20.120.1760">
    <property type="match status" value="1"/>
</dbReference>
<dbReference type="RefSeq" id="XP_003677476.1">
    <property type="nucleotide sequence ID" value="XM_003677428.1"/>
</dbReference>
<dbReference type="InParanoid" id="G0VI89"/>
<evidence type="ECO:0000256" key="1">
    <source>
        <dbReference type="ARBA" id="ARBA00001946"/>
    </source>
</evidence>
<evidence type="ECO:0000256" key="10">
    <source>
        <dbReference type="ARBA" id="ARBA00023209"/>
    </source>
</evidence>
<evidence type="ECO:0000256" key="7">
    <source>
        <dbReference type="ARBA" id="ARBA00022692"/>
    </source>
</evidence>
<dbReference type="OrthoDB" id="196717at2759"/>
<dbReference type="GeneID" id="96904789"/>
<comment type="pathway">
    <text evidence="3">Lipid metabolism.</text>
</comment>
<feature type="transmembrane region" description="Helical" evidence="16">
    <location>
        <begin position="50"/>
        <end position="69"/>
    </location>
</feature>
<comment type="cofactor">
    <cofactor evidence="1">
        <name>Mg(2+)</name>
        <dbReference type="ChEBI" id="CHEBI:18420"/>
    </cofactor>
</comment>
<feature type="transmembrane region" description="Helical" evidence="16">
    <location>
        <begin position="349"/>
        <end position="368"/>
    </location>
</feature>
<reference evidence="17 18" key="1">
    <citation type="journal article" date="2011" name="Proc. Natl. Acad. Sci. U.S.A.">
        <title>Evolutionary erosion of yeast sex chromosomes by mating-type switching accidents.</title>
        <authorList>
            <person name="Gordon J.L."/>
            <person name="Armisen D."/>
            <person name="Proux-Wera E."/>
            <person name="Oheigeartaigh S.S."/>
            <person name="Byrne K.P."/>
            <person name="Wolfe K.H."/>
        </authorList>
    </citation>
    <scope>NUCLEOTIDE SEQUENCE [LARGE SCALE GENOMIC DNA]</scope>
    <source>
        <strain evidence="18">ATCC 76901 / BCRC 22586 / CBS 4309 / NBRC 1992 / NRRL Y-12630</strain>
    </source>
</reference>
<dbReference type="eggNOG" id="KOG2877">
    <property type="taxonomic scope" value="Eukaryota"/>
</dbReference>
<dbReference type="STRING" id="1064592.G0VI89"/>
<keyword evidence="8 16" id="KW-1133">Transmembrane helix</keyword>
<keyword evidence="11" id="KW-1208">Phospholipid metabolism</keyword>
<dbReference type="InterPro" id="IPR048254">
    <property type="entry name" value="CDP_ALCOHOL_P_TRANSF_CS"/>
</dbReference>
<evidence type="ECO:0000256" key="14">
    <source>
        <dbReference type="ARBA" id="ARBA00051857"/>
    </source>
</evidence>
<evidence type="ECO:0000256" key="16">
    <source>
        <dbReference type="SAM" id="Phobius"/>
    </source>
</evidence>
<evidence type="ECO:0000256" key="11">
    <source>
        <dbReference type="ARBA" id="ARBA00023264"/>
    </source>
</evidence>
<dbReference type="InterPro" id="IPR014472">
    <property type="entry name" value="CHOPT"/>
</dbReference>
<feature type="transmembrane region" description="Helical" evidence="16">
    <location>
        <begin position="289"/>
        <end position="310"/>
    </location>
</feature>
<evidence type="ECO:0000313" key="18">
    <source>
        <dbReference type="Proteomes" id="UP000001640"/>
    </source>
</evidence>
<feature type="transmembrane region" description="Helical" evidence="16">
    <location>
        <begin position="179"/>
        <end position="199"/>
    </location>
</feature>
<dbReference type="InterPro" id="IPR043130">
    <property type="entry name" value="CDP-OH_PTrfase_TM_dom"/>
</dbReference>
<comment type="pathway">
    <text evidence="12">Phospholipid metabolism; phosphatidylcholine biosynthesis; phosphatidylcholine from phosphocholine: step 2/2.</text>
</comment>
<keyword evidence="18" id="KW-1185">Reference proteome</keyword>
<organism evidence="17 18">
    <name type="scientific">Naumovozyma castellii</name>
    <name type="common">Yeast</name>
    <name type="synonym">Saccharomyces castellii</name>
    <dbReference type="NCBI Taxonomy" id="27288"/>
    <lineage>
        <taxon>Eukaryota</taxon>
        <taxon>Fungi</taxon>
        <taxon>Dikarya</taxon>
        <taxon>Ascomycota</taxon>
        <taxon>Saccharomycotina</taxon>
        <taxon>Saccharomycetes</taxon>
        <taxon>Saccharomycetales</taxon>
        <taxon>Saccharomycetaceae</taxon>
        <taxon>Naumovozyma</taxon>
    </lineage>
</organism>
<dbReference type="EC" id="2.7.8.2" evidence="13"/>
<evidence type="ECO:0000256" key="13">
    <source>
        <dbReference type="ARBA" id="ARBA00038987"/>
    </source>
</evidence>
<dbReference type="EMBL" id="HE576758">
    <property type="protein sequence ID" value="CCC71124.1"/>
    <property type="molecule type" value="Genomic_DNA"/>
</dbReference>
<dbReference type="AlphaFoldDB" id="G0VI89"/>
<evidence type="ECO:0000256" key="2">
    <source>
        <dbReference type="ARBA" id="ARBA00004127"/>
    </source>
</evidence>
<protein>
    <recommendedName>
        <fullName evidence="13">diacylglycerol cholinephosphotransferase</fullName>
        <ecNumber evidence="13">2.7.8.2</ecNumber>
    </recommendedName>
</protein>
<dbReference type="PROSITE" id="PS00379">
    <property type="entry name" value="CDP_ALCOHOL_P_TRANSF"/>
    <property type="match status" value="1"/>
</dbReference>
<accession>G0VI89</accession>
<evidence type="ECO:0000256" key="6">
    <source>
        <dbReference type="ARBA" id="ARBA00022679"/>
    </source>
</evidence>
<feature type="transmembrane region" description="Helical" evidence="16">
    <location>
        <begin position="139"/>
        <end position="158"/>
    </location>
</feature>
<dbReference type="GO" id="GO:0004142">
    <property type="term" value="F:diacylglycerol cholinephosphotransferase activity"/>
    <property type="evidence" value="ECO:0007669"/>
    <property type="project" value="UniProtKB-EC"/>
</dbReference>
<evidence type="ECO:0000256" key="9">
    <source>
        <dbReference type="ARBA" id="ARBA00023136"/>
    </source>
</evidence>
<comment type="catalytic activity">
    <reaction evidence="14">
        <text>CDP-N,N-dimethylethanolamine + a 1,2-diacyl-sn-glycerol = a 1,2-diacyl-sn-glycero-3-phospho-N,N-dimethylethanolamine + CMP + H(+)</text>
        <dbReference type="Rhea" id="RHEA:33775"/>
        <dbReference type="ChEBI" id="CHEBI:15378"/>
        <dbReference type="ChEBI" id="CHEBI:17815"/>
        <dbReference type="ChEBI" id="CHEBI:60377"/>
        <dbReference type="ChEBI" id="CHEBI:64572"/>
        <dbReference type="ChEBI" id="CHEBI:65117"/>
    </reaction>
    <physiologicalReaction direction="left-to-right" evidence="14">
        <dbReference type="Rhea" id="RHEA:33776"/>
    </physiologicalReaction>
</comment>
<dbReference type="Proteomes" id="UP000001640">
    <property type="component" value="Chromosome 7"/>
</dbReference>
<dbReference type="PIRSF" id="PIRSF015665">
    <property type="entry name" value="CHOPT"/>
    <property type="match status" value="1"/>
</dbReference>
<keyword evidence="6 15" id="KW-0808">Transferase</keyword>
<dbReference type="PANTHER" id="PTHR10414:SF37">
    <property type="entry name" value="BB IN A BOXCAR, ISOFORM C"/>
    <property type="match status" value="1"/>
</dbReference>
<keyword evidence="10" id="KW-0594">Phospholipid biosynthesis</keyword>
<feature type="transmembrane region" description="Helical" evidence="16">
    <location>
        <begin position="322"/>
        <end position="343"/>
    </location>
</feature>
<feature type="transmembrane region" description="Helical" evidence="16">
    <location>
        <begin position="264"/>
        <end position="283"/>
    </location>
</feature>